<dbReference type="EMBL" id="KV441500">
    <property type="protein sequence ID" value="OAG14429.1"/>
    <property type="molecule type" value="Genomic_DNA"/>
</dbReference>
<feature type="transmembrane region" description="Helical" evidence="1">
    <location>
        <begin position="29"/>
        <end position="49"/>
    </location>
</feature>
<proteinExistence type="predicted"/>
<protein>
    <submittedName>
        <fullName evidence="2">Uncharacterized protein</fullName>
    </submittedName>
</protein>
<gene>
    <name evidence="2" type="ORF">CC77DRAFT_1025828</name>
</gene>
<reference evidence="2 3" key="1">
    <citation type="submission" date="2016-05" db="EMBL/GenBank/DDBJ databases">
        <title>Comparative analysis of secretome profiles of manganese(II)-oxidizing ascomycete fungi.</title>
        <authorList>
            <consortium name="DOE Joint Genome Institute"/>
            <person name="Zeiner C.A."/>
            <person name="Purvine S.O."/>
            <person name="Zink E.M."/>
            <person name="Wu S."/>
            <person name="Pasa-Tolic L."/>
            <person name="Chaput D.L."/>
            <person name="Haridas S."/>
            <person name="Grigoriev I.V."/>
            <person name="Santelli C.M."/>
            <person name="Hansel C.M."/>
        </authorList>
    </citation>
    <scope>NUCLEOTIDE SEQUENCE [LARGE SCALE GENOMIC DNA]</scope>
    <source>
        <strain evidence="2 3">SRC1lrK2f</strain>
    </source>
</reference>
<keyword evidence="1" id="KW-0812">Transmembrane</keyword>
<dbReference type="KEGG" id="aalt:CC77DRAFT_1025828"/>
<dbReference type="Proteomes" id="UP000077248">
    <property type="component" value="Unassembled WGS sequence"/>
</dbReference>
<dbReference type="GeneID" id="29111739"/>
<evidence type="ECO:0000313" key="3">
    <source>
        <dbReference type="Proteomes" id="UP000077248"/>
    </source>
</evidence>
<sequence length="62" mass="7043">MVPFSHLFPWNSPDAEWSVPGPHTCHGTVFSLALQLAIAMLVLVTCFGLRQRSRAIREQHVW</sequence>
<name>A0A177D664_ALTAL</name>
<organism evidence="2 3">
    <name type="scientific">Alternaria alternata</name>
    <name type="common">Alternaria rot fungus</name>
    <name type="synonym">Torula alternata</name>
    <dbReference type="NCBI Taxonomy" id="5599"/>
    <lineage>
        <taxon>Eukaryota</taxon>
        <taxon>Fungi</taxon>
        <taxon>Dikarya</taxon>
        <taxon>Ascomycota</taxon>
        <taxon>Pezizomycotina</taxon>
        <taxon>Dothideomycetes</taxon>
        <taxon>Pleosporomycetidae</taxon>
        <taxon>Pleosporales</taxon>
        <taxon>Pleosporineae</taxon>
        <taxon>Pleosporaceae</taxon>
        <taxon>Alternaria</taxon>
        <taxon>Alternaria sect. Alternaria</taxon>
        <taxon>Alternaria alternata complex</taxon>
    </lineage>
</organism>
<evidence type="ECO:0000313" key="2">
    <source>
        <dbReference type="EMBL" id="OAG14429.1"/>
    </source>
</evidence>
<evidence type="ECO:0000256" key="1">
    <source>
        <dbReference type="SAM" id="Phobius"/>
    </source>
</evidence>
<keyword evidence="1" id="KW-1133">Transmembrane helix</keyword>
<dbReference type="AlphaFoldDB" id="A0A177D664"/>
<dbReference type="VEuPathDB" id="FungiDB:CC77DRAFT_1025828"/>
<dbReference type="RefSeq" id="XP_018379850.1">
    <property type="nucleotide sequence ID" value="XM_018526145.1"/>
</dbReference>
<keyword evidence="3" id="KW-1185">Reference proteome</keyword>
<accession>A0A177D664</accession>
<keyword evidence="1" id="KW-0472">Membrane</keyword>